<dbReference type="Pfam" id="PF25967">
    <property type="entry name" value="RND-MFP_C"/>
    <property type="match status" value="1"/>
</dbReference>
<dbReference type="InterPro" id="IPR058626">
    <property type="entry name" value="MdtA-like_b-barrel"/>
</dbReference>
<dbReference type="Gene3D" id="2.40.420.20">
    <property type="match status" value="1"/>
</dbReference>
<evidence type="ECO:0000259" key="5">
    <source>
        <dbReference type="Pfam" id="PF25944"/>
    </source>
</evidence>
<dbReference type="EMBL" id="MUGX01000034">
    <property type="protein sequence ID" value="OXA84275.1"/>
    <property type="molecule type" value="Genomic_DNA"/>
</dbReference>
<organism evidence="7 9">
    <name type="scientific">Flavobacterium hibernum</name>
    <dbReference type="NCBI Taxonomy" id="37752"/>
    <lineage>
        <taxon>Bacteria</taxon>
        <taxon>Pseudomonadati</taxon>
        <taxon>Bacteroidota</taxon>
        <taxon>Flavobacteriia</taxon>
        <taxon>Flavobacteriales</taxon>
        <taxon>Flavobacteriaceae</taxon>
        <taxon>Flavobacterium</taxon>
    </lineage>
</organism>
<dbReference type="Pfam" id="PF25876">
    <property type="entry name" value="HH_MFP_RND"/>
    <property type="match status" value="1"/>
</dbReference>
<name>A0A0D0EE72_9FLAO</name>
<keyword evidence="10" id="KW-1185">Reference proteome</keyword>
<dbReference type="GO" id="GO:0046677">
    <property type="term" value="P:response to antibiotic"/>
    <property type="evidence" value="ECO:0007669"/>
    <property type="project" value="TreeGrafter"/>
</dbReference>
<dbReference type="SUPFAM" id="SSF111369">
    <property type="entry name" value="HlyD-like secretion proteins"/>
    <property type="match status" value="1"/>
</dbReference>
<dbReference type="GO" id="GO:0030313">
    <property type="term" value="C:cell envelope"/>
    <property type="evidence" value="ECO:0007669"/>
    <property type="project" value="UniProtKB-SubCell"/>
</dbReference>
<protein>
    <submittedName>
        <fullName evidence="8">Efflux transporter periplasmic adaptor subunit</fullName>
    </submittedName>
    <submittedName>
        <fullName evidence="7">RND transporter</fullName>
    </submittedName>
</protein>
<dbReference type="RefSeq" id="WP_041518976.1">
    <property type="nucleotide sequence ID" value="NZ_JPRK01000013.1"/>
</dbReference>
<evidence type="ECO:0000256" key="2">
    <source>
        <dbReference type="ARBA" id="ARBA00009477"/>
    </source>
</evidence>
<evidence type="ECO:0000259" key="3">
    <source>
        <dbReference type="Pfam" id="PF25876"/>
    </source>
</evidence>
<dbReference type="InterPro" id="IPR006143">
    <property type="entry name" value="RND_pump_MFP"/>
</dbReference>
<evidence type="ECO:0000313" key="10">
    <source>
        <dbReference type="Proteomes" id="UP000198302"/>
    </source>
</evidence>
<dbReference type="GO" id="GO:0005886">
    <property type="term" value="C:plasma membrane"/>
    <property type="evidence" value="ECO:0007669"/>
    <property type="project" value="TreeGrafter"/>
</dbReference>
<accession>A0A0D0EE72</accession>
<gene>
    <name evidence="8" type="ORF">B0A73_20575</name>
    <name evidence="7" type="ORF">IW18_16505</name>
</gene>
<dbReference type="AlphaFoldDB" id="A0A0D0EE72"/>
<dbReference type="Pfam" id="PF25917">
    <property type="entry name" value="BSH_RND"/>
    <property type="match status" value="1"/>
</dbReference>
<dbReference type="InterPro" id="IPR058624">
    <property type="entry name" value="MdtA-like_HH"/>
</dbReference>
<comment type="subcellular location">
    <subcellularLocation>
        <location evidence="1">Cell envelope</location>
    </subcellularLocation>
</comment>
<evidence type="ECO:0000313" key="9">
    <source>
        <dbReference type="Proteomes" id="UP000032061"/>
    </source>
</evidence>
<dbReference type="PANTHER" id="PTHR30158:SF23">
    <property type="entry name" value="MULTIDRUG RESISTANCE PROTEIN MEXA"/>
    <property type="match status" value="1"/>
</dbReference>
<dbReference type="InterPro" id="IPR058627">
    <property type="entry name" value="MdtA-like_C"/>
</dbReference>
<feature type="domain" description="Multidrug resistance protein MdtA-like barrel-sandwich hybrid" evidence="4">
    <location>
        <begin position="64"/>
        <end position="188"/>
    </location>
</feature>
<feature type="domain" description="Multidrug resistance protein MdtA-like C-terminal permuted SH3" evidence="6">
    <location>
        <begin position="285"/>
        <end position="346"/>
    </location>
</feature>
<comment type="similarity">
    <text evidence="2">Belongs to the membrane fusion protein (MFP) (TC 8.A.1) family.</text>
</comment>
<sequence length="361" mass="39032">MNRYSIFTFSVLFSALFLLEGCGKNNQDQGAQQGPIELPMATIVSGKVTTQKEYTASIEGVSDVEIRPQISGYLQKILVDDGAYVKAGQTLFVIESSIYREQYNTAQANLTTAKIELDRKKELAKSKIVSNLQVEQAQAVYQAAAAQVGSARINLNFCTIKAPVSGYIGRIGYRMGSLIAPTNTAPLTLLSDIQKVNAYFSMSENDFNTFQQQYPGKNIIKSGPKVELLVSNGDKYELPGKIDAVDGQFDKTTGSITLRAKFDNPKTVLRSGNTGKIIIQQDNNNAVLLPIASTIAVQDKIFVFTVDAKSKAIQIPVEVSGKSGTNYVIAKGLQAGDTYIVSGFDRLQAGASVIAQKNAAK</sequence>
<dbReference type="Proteomes" id="UP000032061">
    <property type="component" value="Unassembled WGS sequence"/>
</dbReference>
<evidence type="ECO:0000256" key="1">
    <source>
        <dbReference type="ARBA" id="ARBA00004196"/>
    </source>
</evidence>
<evidence type="ECO:0000313" key="8">
    <source>
        <dbReference type="EMBL" id="OXA84275.1"/>
    </source>
</evidence>
<dbReference type="Gene3D" id="1.10.287.470">
    <property type="entry name" value="Helix hairpin bin"/>
    <property type="match status" value="1"/>
</dbReference>
<reference evidence="8 10" key="2">
    <citation type="submission" date="2016-11" db="EMBL/GenBank/DDBJ databases">
        <title>Whole genomes of Flavobacteriaceae.</title>
        <authorList>
            <person name="Stine C."/>
            <person name="Li C."/>
            <person name="Tadesse D."/>
        </authorList>
    </citation>
    <scope>NUCLEOTIDE SEQUENCE [LARGE SCALE GENOMIC DNA]</scope>
    <source>
        <strain evidence="8 10">ATCC 51468</strain>
    </source>
</reference>
<dbReference type="InterPro" id="IPR058625">
    <property type="entry name" value="MdtA-like_BSH"/>
</dbReference>
<evidence type="ECO:0000259" key="4">
    <source>
        <dbReference type="Pfam" id="PF25917"/>
    </source>
</evidence>
<dbReference type="Gene3D" id="2.40.50.100">
    <property type="match status" value="1"/>
</dbReference>
<dbReference type="PANTHER" id="PTHR30158">
    <property type="entry name" value="ACRA/E-RELATED COMPONENT OF DRUG EFFLUX TRANSPORTER"/>
    <property type="match status" value="1"/>
</dbReference>
<proteinExistence type="inferred from homology"/>
<feature type="domain" description="Multidrug resistance protein MdtA-like alpha-helical hairpin" evidence="3">
    <location>
        <begin position="102"/>
        <end position="157"/>
    </location>
</feature>
<reference evidence="7 9" key="1">
    <citation type="submission" date="2015-01" db="EMBL/GenBank/DDBJ databases">
        <title>Genome of Flavobacterium hibernum DSM 12611.</title>
        <authorList>
            <person name="Stropko S.J."/>
            <person name="Pipes S.E."/>
            <person name="Newman J.D."/>
        </authorList>
    </citation>
    <scope>NUCLEOTIDE SEQUENCE [LARGE SCALE GENOMIC DNA]</scope>
    <source>
        <strain evidence="7 9">DSM 12611</strain>
    </source>
</reference>
<comment type="caution">
    <text evidence="7">The sequence shown here is derived from an EMBL/GenBank/DDBJ whole genome shotgun (WGS) entry which is preliminary data.</text>
</comment>
<dbReference type="GO" id="GO:0022857">
    <property type="term" value="F:transmembrane transporter activity"/>
    <property type="evidence" value="ECO:0007669"/>
    <property type="project" value="InterPro"/>
</dbReference>
<dbReference type="Gene3D" id="2.40.30.170">
    <property type="match status" value="1"/>
</dbReference>
<dbReference type="STRING" id="37752.IW18_16505"/>
<dbReference type="OrthoDB" id="9801814at2"/>
<evidence type="ECO:0000259" key="6">
    <source>
        <dbReference type="Pfam" id="PF25967"/>
    </source>
</evidence>
<feature type="domain" description="Multidrug resistance protein MdtA-like beta-barrel" evidence="5">
    <location>
        <begin position="200"/>
        <end position="282"/>
    </location>
</feature>
<dbReference type="EMBL" id="JPRK01000013">
    <property type="protein sequence ID" value="KIO51849.1"/>
    <property type="molecule type" value="Genomic_DNA"/>
</dbReference>
<dbReference type="Proteomes" id="UP000198302">
    <property type="component" value="Unassembled WGS sequence"/>
</dbReference>
<dbReference type="NCBIfam" id="TIGR01730">
    <property type="entry name" value="RND_mfp"/>
    <property type="match status" value="1"/>
</dbReference>
<dbReference type="Pfam" id="PF25944">
    <property type="entry name" value="Beta-barrel_RND"/>
    <property type="match status" value="1"/>
</dbReference>
<evidence type="ECO:0000313" key="7">
    <source>
        <dbReference type="EMBL" id="KIO51849.1"/>
    </source>
</evidence>